<dbReference type="OrthoDB" id="6127002at2759"/>
<feature type="compositionally biased region" description="Low complexity" evidence="1">
    <location>
        <begin position="366"/>
        <end position="377"/>
    </location>
</feature>
<feature type="transmembrane region" description="Helical" evidence="2">
    <location>
        <begin position="268"/>
        <end position="291"/>
    </location>
</feature>
<keyword evidence="5" id="KW-1185">Reference proteome</keyword>
<gene>
    <name evidence="4" type="ORF">MEDL_1223</name>
</gene>
<keyword evidence="2" id="KW-1133">Transmembrane helix</keyword>
<sequence length="522" mass="59420">MHLMLRFIVENSIDCYPKGFPDTYTFHGWEHQSENGENIRSLDGLSNGTLILQDIRMQYQKSGIYVCNVSNGIPDVNGSISQTGFTYFSYQGAPIFPNDETLIMNVDLYQPLMVTFSIYSNPTIEKIWIEGVALDYTKNETIHCFKISETKLKYTEFKSNAYMKGTEIVFEFKMFSHEYEMYKLWAENEFGESSTAFKIRTVGGPIFVPENRNVTHGKLGEPLILTFLLFSNPMAQVRIEDDTTARNLSSEKYKLHFDENNAKPNERFITSSSVAACLLVYIIVMHIYMCVRHRTKRTRRGSIPQSLHFNTYDEIESLSYELVNVRGVSSDQQEQIMQTSVIRNLQDESYITHYNNQLPIDGHTDSSSQSSVQGSQVYENEEVQQNNASGAEVEVSSVLSFDSIESCGEEATENNKLQPNNTSKEVFEASSFGDIVRTVEIYDEKAAVLASDSLQSSQSSGHQDDNLSSSVYENSYQSVNRERQDINQYSVLLNQSEEVDSDRSASTVKLSRNVPDYVNLRF</sequence>
<proteinExistence type="predicted"/>
<dbReference type="InterPro" id="IPR007110">
    <property type="entry name" value="Ig-like_dom"/>
</dbReference>
<keyword evidence="2" id="KW-0812">Transmembrane</keyword>
<dbReference type="Proteomes" id="UP000683360">
    <property type="component" value="Unassembled WGS sequence"/>
</dbReference>
<accession>A0A8S3PSM3</accession>
<feature type="region of interest" description="Disordered" evidence="1">
    <location>
        <begin position="356"/>
        <end position="391"/>
    </location>
</feature>
<dbReference type="PROSITE" id="PS50835">
    <property type="entry name" value="IG_LIKE"/>
    <property type="match status" value="1"/>
</dbReference>
<organism evidence="4 5">
    <name type="scientific">Mytilus edulis</name>
    <name type="common">Blue mussel</name>
    <dbReference type="NCBI Taxonomy" id="6550"/>
    <lineage>
        <taxon>Eukaryota</taxon>
        <taxon>Metazoa</taxon>
        <taxon>Spiralia</taxon>
        <taxon>Lophotrochozoa</taxon>
        <taxon>Mollusca</taxon>
        <taxon>Bivalvia</taxon>
        <taxon>Autobranchia</taxon>
        <taxon>Pteriomorphia</taxon>
        <taxon>Mytilida</taxon>
        <taxon>Mytiloidea</taxon>
        <taxon>Mytilidae</taxon>
        <taxon>Mytilinae</taxon>
        <taxon>Mytilus</taxon>
    </lineage>
</organism>
<evidence type="ECO:0000259" key="3">
    <source>
        <dbReference type="PROSITE" id="PS50835"/>
    </source>
</evidence>
<evidence type="ECO:0000256" key="1">
    <source>
        <dbReference type="SAM" id="MobiDB-lite"/>
    </source>
</evidence>
<protein>
    <recommendedName>
        <fullName evidence="3">Ig-like domain-containing protein</fullName>
    </recommendedName>
</protein>
<evidence type="ECO:0000313" key="5">
    <source>
        <dbReference type="Proteomes" id="UP000683360"/>
    </source>
</evidence>
<keyword evidence="2" id="KW-0472">Membrane</keyword>
<dbReference type="AlphaFoldDB" id="A0A8S3PSM3"/>
<evidence type="ECO:0000256" key="2">
    <source>
        <dbReference type="SAM" id="Phobius"/>
    </source>
</evidence>
<feature type="domain" description="Ig-like" evidence="3">
    <location>
        <begin position="1"/>
        <end position="86"/>
    </location>
</feature>
<reference evidence="4" key="1">
    <citation type="submission" date="2021-03" db="EMBL/GenBank/DDBJ databases">
        <authorList>
            <person name="Bekaert M."/>
        </authorList>
    </citation>
    <scope>NUCLEOTIDE SEQUENCE</scope>
</reference>
<evidence type="ECO:0000313" key="4">
    <source>
        <dbReference type="EMBL" id="CAG2185639.1"/>
    </source>
</evidence>
<name>A0A8S3PSM3_MYTED</name>
<comment type="caution">
    <text evidence="4">The sequence shown here is derived from an EMBL/GenBank/DDBJ whole genome shotgun (WGS) entry which is preliminary data.</text>
</comment>
<dbReference type="EMBL" id="CAJPWZ010000096">
    <property type="protein sequence ID" value="CAG2185639.1"/>
    <property type="molecule type" value="Genomic_DNA"/>
</dbReference>